<keyword evidence="1" id="KW-0472">Membrane</keyword>
<gene>
    <name evidence="2" type="ORF">EJO69_03995</name>
</gene>
<feature type="transmembrane region" description="Helical" evidence="1">
    <location>
        <begin position="151"/>
        <end position="173"/>
    </location>
</feature>
<dbReference type="EMBL" id="CP034438">
    <property type="protein sequence ID" value="AZN29560.1"/>
    <property type="molecule type" value="Genomic_DNA"/>
</dbReference>
<sequence>MGGWLAPDSKLYNGLVTVADTVIVNLLLIAFSIPIVTAGAAVTGAHRALLQQAREEGSSPARAFWSGFRSTFWRSTLVWLVLLTLFTVSAWEIWAISRMNLGVAGNAVIVVVLTGIVLLAGFAVWIFPLLSEQMGPLGRVVRGAALLAIRHLPRTLAALGLLLVQPLILYLSIDVLGLLVFGNLIILPAAILYMHALMFSGPLKKQVS</sequence>
<feature type="transmembrane region" description="Helical" evidence="1">
    <location>
        <begin position="22"/>
        <end position="45"/>
    </location>
</feature>
<accession>A0A3Q8WTD3</accession>
<protein>
    <submittedName>
        <fullName evidence="2">DUF624 domain-containing protein</fullName>
    </submittedName>
</protein>
<keyword evidence="1" id="KW-0812">Transmembrane</keyword>
<dbReference type="Pfam" id="PF04854">
    <property type="entry name" value="DUF624"/>
    <property type="match status" value="1"/>
</dbReference>
<evidence type="ECO:0000256" key="1">
    <source>
        <dbReference type="SAM" id="Phobius"/>
    </source>
</evidence>
<evidence type="ECO:0000313" key="2">
    <source>
        <dbReference type="EMBL" id="AZN29560.1"/>
    </source>
</evidence>
<feature type="transmembrane region" description="Helical" evidence="1">
    <location>
        <begin position="77"/>
        <end position="96"/>
    </location>
</feature>
<dbReference type="AlphaFoldDB" id="A0A3Q8WTD3"/>
<feature type="transmembrane region" description="Helical" evidence="1">
    <location>
        <begin position="108"/>
        <end position="130"/>
    </location>
</feature>
<organism evidence="2 3">
    <name type="scientific">Flaviflexus salsibiostraticola</name>
    <dbReference type="NCBI Taxonomy" id="1282737"/>
    <lineage>
        <taxon>Bacteria</taxon>
        <taxon>Bacillati</taxon>
        <taxon>Actinomycetota</taxon>
        <taxon>Actinomycetes</taxon>
        <taxon>Actinomycetales</taxon>
        <taxon>Actinomycetaceae</taxon>
        <taxon>Flaviflexus</taxon>
    </lineage>
</organism>
<name>A0A3Q8WTD3_9ACTO</name>
<reference evidence="2 3" key="1">
    <citation type="submission" date="2018-12" db="EMBL/GenBank/DDBJ databases">
        <title>Complete genome sequence of Flaviflexus salsibiostraticola KCTC 33148.</title>
        <authorList>
            <person name="Bae J.-W."/>
        </authorList>
    </citation>
    <scope>NUCLEOTIDE SEQUENCE [LARGE SCALE GENOMIC DNA]</scope>
    <source>
        <strain evidence="2 3">KCTC 33148</strain>
    </source>
</reference>
<keyword evidence="3" id="KW-1185">Reference proteome</keyword>
<feature type="transmembrane region" description="Helical" evidence="1">
    <location>
        <begin position="179"/>
        <end position="199"/>
    </location>
</feature>
<dbReference type="KEGG" id="fsl:EJO69_03995"/>
<evidence type="ECO:0000313" key="3">
    <source>
        <dbReference type="Proteomes" id="UP000270021"/>
    </source>
</evidence>
<dbReference type="RefSeq" id="WP_126039505.1">
    <property type="nucleotide sequence ID" value="NZ_CP034438.1"/>
</dbReference>
<dbReference type="Proteomes" id="UP000270021">
    <property type="component" value="Chromosome"/>
</dbReference>
<dbReference type="OrthoDB" id="4420878at2"/>
<proteinExistence type="predicted"/>
<dbReference type="InterPro" id="IPR006938">
    <property type="entry name" value="DUF624"/>
</dbReference>
<keyword evidence="1" id="KW-1133">Transmembrane helix</keyword>